<protein>
    <recommendedName>
        <fullName evidence="7 10">Peroxisomal membrane protein PEX14</fullName>
    </recommendedName>
    <alternativeName>
        <fullName evidence="8 10">Peroxin-14</fullName>
    </alternativeName>
</protein>
<feature type="compositionally biased region" description="Low complexity" evidence="12">
    <location>
        <begin position="358"/>
        <end position="367"/>
    </location>
</feature>
<dbReference type="PANTHER" id="PTHR23058">
    <property type="entry name" value="PEROXISOMAL MEMBRANE PROTEIN PEX14"/>
    <property type="match status" value="1"/>
</dbReference>
<evidence type="ECO:0000256" key="8">
    <source>
        <dbReference type="ARBA" id="ARBA00029691"/>
    </source>
</evidence>
<keyword evidence="6 10" id="KW-0576">Peroxisome</keyword>
<evidence type="ECO:0000256" key="1">
    <source>
        <dbReference type="ARBA" id="ARBA00005443"/>
    </source>
</evidence>
<proteinExistence type="inferred from homology"/>
<comment type="function">
    <text evidence="10">Component of the PEX13-PEX14 docking complex, a translocon channel that specifically mediates the import of peroxisomal cargo proteins bound to PEX5 receptor. The PEX13-PEX14 docking complex forms a large import pore which can be opened to a diameter of about 9 nm. Mechanistically, PEX5 receptor along with cargo proteins associates with the PEX14 subunit of the PEX13-PEX14 docking complex in the cytosol, leading to the insertion of the receptor into the organelle membrane with the concomitant translocation of the cargo into the peroxisome matrix.</text>
</comment>
<keyword evidence="5 10" id="KW-0472">Membrane</keyword>
<keyword evidence="3 10" id="KW-0653">Protein transport</keyword>
<keyword evidence="15" id="KW-1185">Reference proteome</keyword>
<dbReference type="InterPro" id="IPR036388">
    <property type="entry name" value="WH-like_DNA-bd_sf"/>
</dbReference>
<evidence type="ECO:0000256" key="11">
    <source>
        <dbReference type="SAM" id="Coils"/>
    </source>
</evidence>
<evidence type="ECO:0000313" key="14">
    <source>
        <dbReference type="EMBL" id="ROW06666.1"/>
    </source>
</evidence>
<dbReference type="Gene3D" id="1.10.10.10">
    <property type="entry name" value="Winged helix-like DNA-binding domain superfamily/Winged helix DNA-binding domain"/>
    <property type="match status" value="1"/>
</dbReference>
<dbReference type="GO" id="GO:0016560">
    <property type="term" value="P:protein import into peroxisome matrix, docking"/>
    <property type="evidence" value="ECO:0007669"/>
    <property type="project" value="UniProtKB-UniRule"/>
</dbReference>
<dbReference type="InParanoid" id="A0A423WT30"/>
<keyword evidence="11" id="KW-0175">Coiled coil</keyword>
<dbReference type="AlphaFoldDB" id="A0A423WT30"/>
<dbReference type="Proteomes" id="UP000285146">
    <property type="component" value="Unassembled WGS sequence"/>
</dbReference>
<dbReference type="STRING" id="1230097.A0A423WT30"/>
<evidence type="ECO:0000256" key="6">
    <source>
        <dbReference type="ARBA" id="ARBA00023140"/>
    </source>
</evidence>
<evidence type="ECO:0000256" key="9">
    <source>
        <dbReference type="ARBA" id="ARBA00046271"/>
    </source>
</evidence>
<keyword evidence="4" id="KW-0811">Translocation</keyword>
<dbReference type="OrthoDB" id="5549158at2759"/>
<evidence type="ECO:0000256" key="7">
    <source>
        <dbReference type="ARBA" id="ARBA00029502"/>
    </source>
</evidence>
<keyword evidence="2 10" id="KW-0813">Transport</keyword>
<evidence type="ECO:0000259" key="13">
    <source>
        <dbReference type="Pfam" id="PF04695"/>
    </source>
</evidence>
<dbReference type="EMBL" id="LKEB01000041">
    <property type="protein sequence ID" value="ROW06666.1"/>
    <property type="molecule type" value="Genomic_DNA"/>
</dbReference>
<evidence type="ECO:0000313" key="15">
    <source>
        <dbReference type="Proteomes" id="UP000285146"/>
    </source>
</evidence>
<gene>
    <name evidence="14" type="ORF">VPNG_06710</name>
</gene>
<comment type="caution">
    <text evidence="14">The sequence shown here is derived from an EMBL/GenBank/DDBJ whole genome shotgun (WGS) entry which is preliminary data.</text>
</comment>
<dbReference type="Pfam" id="PF04695">
    <property type="entry name" value="Pex14_N"/>
    <property type="match status" value="1"/>
</dbReference>
<accession>A0A423WT30</accession>
<dbReference type="GO" id="GO:1990429">
    <property type="term" value="C:peroxisomal importomer complex"/>
    <property type="evidence" value="ECO:0007669"/>
    <property type="project" value="TreeGrafter"/>
</dbReference>
<feature type="domain" description="Peroxisome membrane anchor protein Pex14p N-terminal" evidence="13">
    <location>
        <begin position="4"/>
        <end position="48"/>
    </location>
</feature>
<evidence type="ECO:0000256" key="10">
    <source>
        <dbReference type="RuleBase" id="RU367032"/>
    </source>
</evidence>
<reference evidence="14 15" key="1">
    <citation type="submission" date="2015-09" db="EMBL/GenBank/DDBJ databases">
        <title>Host preference determinants of Valsa canker pathogens revealed by comparative genomics.</title>
        <authorList>
            <person name="Yin Z."/>
            <person name="Huang L."/>
        </authorList>
    </citation>
    <scope>NUCLEOTIDE SEQUENCE [LARGE SCALE GENOMIC DNA]</scope>
    <source>
        <strain evidence="14 15">SXYLt</strain>
    </source>
</reference>
<feature type="compositionally biased region" description="Polar residues" evidence="12">
    <location>
        <begin position="295"/>
        <end position="309"/>
    </location>
</feature>
<feature type="compositionally biased region" description="Low complexity" evidence="12">
    <location>
        <begin position="276"/>
        <end position="294"/>
    </location>
</feature>
<organism evidence="14 15">
    <name type="scientific">Cytospora leucostoma</name>
    <dbReference type="NCBI Taxonomy" id="1230097"/>
    <lineage>
        <taxon>Eukaryota</taxon>
        <taxon>Fungi</taxon>
        <taxon>Dikarya</taxon>
        <taxon>Ascomycota</taxon>
        <taxon>Pezizomycotina</taxon>
        <taxon>Sordariomycetes</taxon>
        <taxon>Sordariomycetidae</taxon>
        <taxon>Diaporthales</taxon>
        <taxon>Cytosporaceae</taxon>
        <taxon>Cytospora</taxon>
    </lineage>
</organism>
<sequence>MTIREEIVASAAQFLQDPSVASSPVENRIAFLKAKNLTEDEVHAALARAGGEAGPAPSYAAPPAGPVQGQPPAYYGGYPPYGWQPPPPEVPRRDWRDWFIMATVVGGVGYGLYTLGKRYVYPLVAPPTPERLESDKKSIDEQFEKAFTLVEQLSKDTEEIKAAEVQRNEKLSDALAELETVISELKSSNRRREDEAQRIRDDVQGLKDSIPKALDAQKNLSDTRLQEVNSELKSLKTIISQRMTSQQPAVNSYFNRPSVATPTSIAAPGPGPVSPAPASGNETGTTGAANGNGASDDTSNGVPSSQNNVSGAGQSSPSPFSSSITAGSVKIPEWQRAMATKRSSASINNSAAGGGSGSQAEAGGSNS</sequence>
<evidence type="ECO:0000256" key="5">
    <source>
        <dbReference type="ARBA" id="ARBA00023136"/>
    </source>
</evidence>
<dbReference type="InterPro" id="IPR025655">
    <property type="entry name" value="PEX14"/>
</dbReference>
<evidence type="ECO:0000256" key="12">
    <source>
        <dbReference type="SAM" id="MobiDB-lite"/>
    </source>
</evidence>
<feature type="coiled-coil region" evidence="11">
    <location>
        <begin position="168"/>
        <end position="202"/>
    </location>
</feature>
<dbReference type="GO" id="GO:0005778">
    <property type="term" value="C:peroxisomal membrane"/>
    <property type="evidence" value="ECO:0007669"/>
    <property type="project" value="UniProtKB-SubCell"/>
</dbReference>
<comment type="similarity">
    <text evidence="1 10">Belongs to the peroxin-14 family.</text>
</comment>
<dbReference type="InterPro" id="IPR006785">
    <property type="entry name" value="Pex14_N"/>
</dbReference>
<name>A0A423WT30_9PEZI</name>
<dbReference type="FunCoup" id="A0A423WT30">
    <property type="interactions" value="58"/>
</dbReference>
<dbReference type="GO" id="GO:0005102">
    <property type="term" value="F:signaling receptor binding"/>
    <property type="evidence" value="ECO:0007669"/>
    <property type="project" value="TreeGrafter"/>
</dbReference>
<evidence type="ECO:0000256" key="2">
    <source>
        <dbReference type="ARBA" id="ARBA00022448"/>
    </source>
</evidence>
<comment type="subcellular location">
    <subcellularLocation>
        <location evidence="9 10">Peroxisome membrane</location>
    </subcellularLocation>
</comment>
<evidence type="ECO:0000256" key="3">
    <source>
        <dbReference type="ARBA" id="ARBA00022927"/>
    </source>
</evidence>
<feature type="region of interest" description="Disordered" evidence="12">
    <location>
        <begin position="261"/>
        <end position="367"/>
    </location>
</feature>
<dbReference type="PANTHER" id="PTHR23058:SF0">
    <property type="entry name" value="PEROXISOMAL MEMBRANE PROTEIN PEX14"/>
    <property type="match status" value="1"/>
</dbReference>
<evidence type="ECO:0000256" key="4">
    <source>
        <dbReference type="ARBA" id="ARBA00023010"/>
    </source>
</evidence>
<feature type="compositionally biased region" description="Low complexity" evidence="12">
    <location>
        <begin position="310"/>
        <end position="328"/>
    </location>
</feature>